<name>A0A6J7KJK7_9ZZZZ</name>
<proteinExistence type="predicted"/>
<dbReference type="AlphaFoldDB" id="A0A6J7KJK7"/>
<accession>A0A6J7KJK7</accession>
<gene>
    <name evidence="1" type="ORF">UFOPK3773_01611</name>
</gene>
<protein>
    <submittedName>
        <fullName evidence="1">Unannotated protein</fullName>
    </submittedName>
</protein>
<reference evidence="1" key="1">
    <citation type="submission" date="2020-05" db="EMBL/GenBank/DDBJ databases">
        <authorList>
            <person name="Chiriac C."/>
            <person name="Salcher M."/>
            <person name="Ghai R."/>
            <person name="Kavagutti S V."/>
        </authorList>
    </citation>
    <scope>NUCLEOTIDE SEQUENCE</scope>
</reference>
<organism evidence="1">
    <name type="scientific">freshwater metagenome</name>
    <dbReference type="NCBI Taxonomy" id="449393"/>
    <lineage>
        <taxon>unclassified sequences</taxon>
        <taxon>metagenomes</taxon>
        <taxon>ecological metagenomes</taxon>
    </lineage>
</organism>
<sequence>MVGAVAALTILAAGPASALAPGNVAAGTPLWSPSILKASGSFTNSVTTSSATYSYTLQLVRTTTTTKPSCGTSGCVTGGSQVRLNTVTSSVSVAAGGIGTIPVLSVKCTTSSTARLYWSWLKVADSSGNVVYSTSSALSGKLC</sequence>
<dbReference type="EMBL" id="CAFBNF010000204">
    <property type="protein sequence ID" value="CAB4954659.1"/>
    <property type="molecule type" value="Genomic_DNA"/>
</dbReference>
<evidence type="ECO:0000313" key="1">
    <source>
        <dbReference type="EMBL" id="CAB4954659.1"/>
    </source>
</evidence>